<sequence length="448" mass="49037">MAYDTSTRIAIVGGGCWGLSTAYHLEKAGYTDITVFDRSSELPSPQSAANDLNKIVRAQYADDFYTGLGLEAIAEWKQGDWAPYFHQTGHLVMLSGYAGEKAQGIFEDAAICSQTNASLSPHISELDSPEEIRQCCWQLTGDLAHFRGYLNRSEGYASSADAVKGISAKLAKRGIRFVLGPDKGLVKNLVYAGDGRRCTGVRTRDGTTHSFELVVCALGAYGASLVPKLGQFCVARCWSVAHVQLTVEECTILRGIPIVNAIDLGFFFEPDPETCLLKITPLGAGYSNFSGTTQTNTSLPPLASGDIGQNKALSGYIPEADEAQMRRLLHQTLPWLADRPFVHKKMCWFSDTVDSEYCIDFVPNTDRSLVVLSGDSGHGFKMMCIFGKWVRELLESGRQKHARWTWRKGPGDSQGADWGGNVSWRFGEASETGDIVKEREARTAKSSS</sequence>
<dbReference type="PANTHER" id="PTHR10961:SF26">
    <property type="entry name" value="L-SACCHAROPINE OXIDASE"/>
    <property type="match status" value="1"/>
</dbReference>
<evidence type="ECO:0000256" key="4">
    <source>
        <dbReference type="ARBA" id="ARBA00022827"/>
    </source>
</evidence>
<evidence type="ECO:0000256" key="2">
    <source>
        <dbReference type="ARBA" id="ARBA00010989"/>
    </source>
</evidence>
<dbReference type="InterPro" id="IPR045170">
    <property type="entry name" value="MTOX"/>
</dbReference>
<dbReference type="InterPro" id="IPR036188">
    <property type="entry name" value="FAD/NAD-bd_sf"/>
</dbReference>
<feature type="domain" description="FAD dependent oxidoreductase" evidence="6">
    <location>
        <begin position="8"/>
        <end position="393"/>
    </location>
</feature>
<dbReference type="Pfam" id="PF01266">
    <property type="entry name" value="DAO"/>
    <property type="match status" value="1"/>
</dbReference>
<comment type="cofactor">
    <cofactor evidence="1">
        <name>FAD</name>
        <dbReference type="ChEBI" id="CHEBI:57692"/>
    </cofactor>
</comment>
<protein>
    <recommendedName>
        <fullName evidence="6">FAD dependent oxidoreductase domain-containing protein</fullName>
    </recommendedName>
</protein>
<comment type="caution">
    <text evidence="7">The sequence shown here is derived from an EMBL/GenBank/DDBJ whole genome shotgun (WGS) entry which is preliminary data.</text>
</comment>
<dbReference type="SUPFAM" id="SSF51905">
    <property type="entry name" value="FAD/NAD(P)-binding domain"/>
    <property type="match status" value="1"/>
</dbReference>
<evidence type="ECO:0000313" key="7">
    <source>
        <dbReference type="EMBL" id="CAK7265836.1"/>
    </source>
</evidence>
<organism evidence="7 8">
    <name type="scientific">Sporothrix epigloea</name>
    <dbReference type="NCBI Taxonomy" id="1892477"/>
    <lineage>
        <taxon>Eukaryota</taxon>
        <taxon>Fungi</taxon>
        <taxon>Dikarya</taxon>
        <taxon>Ascomycota</taxon>
        <taxon>Pezizomycotina</taxon>
        <taxon>Sordariomycetes</taxon>
        <taxon>Sordariomycetidae</taxon>
        <taxon>Ophiostomatales</taxon>
        <taxon>Ophiostomataceae</taxon>
        <taxon>Sporothrix</taxon>
    </lineage>
</organism>
<dbReference type="EMBL" id="CAWUOM010000020">
    <property type="protein sequence ID" value="CAK7265836.1"/>
    <property type="molecule type" value="Genomic_DNA"/>
</dbReference>
<evidence type="ECO:0000313" key="8">
    <source>
        <dbReference type="Proteomes" id="UP001642501"/>
    </source>
</evidence>
<comment type="similarity">
    <text evidence="2">Belongs to the MSOX/MTOX family.</text>
</comment>
<keyword evidence="4" id="KW-0274">FAD</keyword>
<evidence type="ECO:0000256" key="3">
    <source>
        <dbReference type="ARBA" id="ARBA00022630"/>
    </source>
</evidence>
<reference evidence="7 8" key="1">
    <citation type="submission" date="2024-01" db="EMBL/GenBank/DDBJ databases">
        <authorList>
            <person name="Allen C."/>
            <person name="Tagirdzhanova G."/>
        </authorList>
    </citation>
    <scope>NUCLEOTIDE SEQUENCE [LARGE SCALE GENOMIC DNA]</scope>
    <source>
        <strain evidence="7 8">CBS 573.63</strain>
    </source>
</reference>
<dbReference type="InterPro" id="IPR006076">
    <property type="entry name" value="FAD-dep_OxRdtase"/>
</dbReference>
<keyword evidence="5" id="KW-0560">Oxidoreductase</keyword>
<dbReference type="PANTHER" id="PTHR10961">
    <property type="entry name" value="PEROXISOMAL SARCOSINE OXIDASE"/>
    <property type="match status" value="1"/>
</dbReference>
<dbReference type="Gene3D" id="3.50.50.60">
    <property type="entry name" value="FAD/NAD(P)-binding domain"/>
    <property type="match status" value="1"/>
</dbReference>
<keyword evidence="3" id="KW-0285">Flavoprotein</keyword>
<dbReference type="Proteomes" id="UP001642501">
    <property type="component" value="Unassembled WGS sequence"/>
</dbReference>
<name>A0ABP0DC94_9PEZI</name>
<evidence type="ECO:0000256" key="5">
    <source>
        <dbReference type="ARBA" id="ARBA00023002"/>
    </source>
</evidence>
<evidence type="ECO:0000256" key="1">
    <source>
        <dbReference type="ARBA" id="ARBA00001974"/>
    </source>
</evidence>
<gene>
    <name evidence="7" type="ORF">SEPCBS57363_001781</name>
</gene>
<evidence type="ECO:0000259" key="6">
    <source>
        <dbReference type="Pfam" id="PF01266"/>
    </source>
</evidence>
<keyword evidence="8" id="KW-1185">Reference proteome</keyword>
<proteinExistence type="inferred from homology"/>
<dbReference type="Gene3D" id="3.30.9.10">
    <property type="entry name" value="D-Amino Acid Oxidase, subunit A, domain 2"/>
    <property type="match status" value="1"/>
</dbReference>
<accession>A0ABP0DC94</accession>